<dbReference type="InterPro" id="IPR045214">
    <property type="entry name" value="Surf1/Surf4"/>
</dbReference>
<feature type="transmembrane region" description="Helical" evidence="6">
    <location>
        <begin position="192"/>
        <end position="214"/>
    </location>
</feature>
<dbReference type="PROSITE" id="PS50895">
    <property type="entry name" value="SURF1"/>
    <property type="match status" value="1"/>
</dbReference>
<dbReference type="AlphaFoldDB" id="A0A1B1A3Y4"/>
<name>A0A1B1A3Y4_9RHOB</name>
<evidence type="ECO:0000313" key="8">
    <source>
        <dbReference type="Proteomes" id="UP000013243"/>
    </source>
</evidence>
<comment type="caution">
    <text evidence="6">Lacks conserved residue(s) required for the propagation of feature annotation.</text>
</comment>
<dbReference type="PANTHER" id="PTHR23427:SF2">
    <property type="entry name" value="SURFEIT LOCUS PROTEIN 1"/>
    <property type="match status" value="1"/>
</dbReference>
<reference evidence="7 8" key="1">
    <citation type="journal article" date="2016" name="ISME J.">
        <title>Global occurrence and heterogeneity of the Roseobacter-clade species Ruegeria mobilis.</title>
        <authorList>
            <person name="Sonnenschein E."/>
            <person name="Gram L."/>
        </authorList>
    </citation>
    <scope>NUCLEOTIDE SEQUENCE [LARGE SCALE GENOMIC DNA]</scope>
    <source>
        <strain evidence="7 8">F1926</strain>
    </source>
</reference>
<gene>
    <name evidence="7" type="ORF">K529_011105</name>
</gene>
<dbReference type="EMBL" id="CP015230">
    <property type="protein sequence ID" value="ANP41314.1"/>
    <property type="molecule type" value="Genomic_DNA"/>
</dbReference>
<protein>
    <recommendedName>
        <fullName evidence="6">SURF1-like protein</fullName>
    </recommendedName>
</protein>
<dbReference type="Proteomes" id="UP000013243">
    <property type="component" value="Chromosome"/>
</dbReference>
<evidence type="ECO:0000256" key="5">
    <source>
        <dbReference type="ARBA" id="ARBA00023136"/>
    </source>
</evidence>
<comment type="subcellular location">
    <subcellularLocation>
        <location evidence="6">Cell membrane</location>
        <topology evidence="6">Multi-pass membrane protein</topology>
    </subcellularLocation>
    <subcellularLocation>
        <location evidence="1">Membrane</location>
    </subcellularLocation>
</comment>
<comment type="similarity">
    <text evidence="2 6">Belongs to the SURF1 family.</text>
</comment>
<dbReference type="RefSeq" id="WP_005619788.1">
    <property type="nucleotide sequence ID" value="NZ_CP015230.1"/>
</dbReference>
<keyword evidence="6" id="KW-1003">Cell membrane</keyword>
<sequence>MRRVIFLAVVGGLGLVALVSLGIWQMQRLTWKENILSTIETRIAAAPVPLPDAPTIEADRYRAVTISGEIEPEELHVFWVTEAQGAGYRVISPFVTDTGRRILVDRGYIRAKDKDDTRPTGAADLTGNLLWPDEGDWTTPTPEEDTNILYARDIDYMSDRLNTEPLLVVVRAGAENPTPLPVSTEGIPNNHLQYVITWFSLALIWAAMTAAFLLRTRAKT</sequence>
<evidence type="ECO:0000256" key="1">
    <source>
        <dbReference type="ARBA" id="ARBA00004370"/>
    </source>
</evidence>
<dbReference type="STRING" id="1265309.K529_011105"/>
<keyword evidence="3 6" id="KW-0812">Transmembrane</keyword>
<dbReference type="PANTHER" id="PTHR23427">
    <property type="entry name" value="SURFEIT LOCUS PROTEIN"/>
    <property type="match status" value="1"/>
</dbReference>
<keyword evidence="4 6" id="KW-1133">Transmembrane helix</keyword>
<evidence type="ECO:0000313" key="7">
    <source>
        <dbReference type="EMBL" id="ANP41314.1"/>
    </source>
</evidence>
<dbReference type="GeneID" id="28250387"/>
<evidence type="ECO:0000256" key="4">
    <source>
        <dbReference type="ARBA" id="ARBA00022989"/>
    </source>
</evidence>
<proteinExistence type="inferred from homology"/>
<evidence type="ECO:0000256" key="3">
    <source>
        <dbReference type="ARBA" id="ARBA00022692"/>
    </source>
</evidence>
<dbReference type="KEGG" id="rmb:K529_011105"/>
<dbReference type="OrthoDB" id="6079986at2"/>
<keyword evidence="5 6" id="KW-0472">Membrane</keyword>
<organism evidence="7 8">
    <name type="scientific">Tritonibacter mobilis F1926</name>
    <dbReference type="NCBI Taxonomy" id="1265309"/>
    <lineage>
        <taxon>Bacteria</taxon>
        <taxon>Pseudomonadati</taxon>
        <taxon>Pseudomonadota</taxon>
        <taxon>Alphaproteobacteria</taxon>
        <taxon>Rhodobacterales</taxon>
        <taxon>Paracoccaceae</taxon>
        <taxon>Tritonibacter</taxon>
    </lineage>
</organism>
<dbReference type="InterPro" id="IPR002994">
    <property type="entry name" value="Surf1/Shy1"/>
</dbReference>
<evidence type="ECO:0000256" key="6">
    <source>
        <dbReference type="RuleBase" id="RU363076"/>
    </source>
</evidence>
<dbReference type="CDD" id="cd06662">
    <property type="entry name" value="SURF1"/>
    <property type="match status" value="1"/>
</dbReference>
<evidence type="ECO:0000256" key="2">
    <source>
        <dbReference type="ARBA" id="ARBA00007165"/>
    </source>
</evidence>
<dbReference type="Pfam" id="PF02104">
    <property type="entry name" value="SURF1"/>
    <property type="match status" value="1"/>
</dbReference>
<dbReference type="GO" id="GO:0005886">
    <property type="term" value="C:plasma membrane"/>
    <property type="evidence" value="ECO:0007669"/>
    <property type="project" value="UniProtKB-SubCell"/>
</dbReference>
<accession>A0A1B1A3Y4</accession>